<name>A0A8W8JPU7_MAGGI</name>
<dbReference type="PANTHER" id="PTHR16199:SF4">
    <property type="entry name" value="CONDENSIN-2 COMPLEX SUBUNIT G2"/>
    <property type="match status" value="1"/>
</dbReference>
<dbReference type="SUPFAM" id="SSF48371">
    <property type="entry name" value="ARM repeat"/>
    <property type="match status" value="1"/>
</dbReference>
<dbReference type="Gene3D" id="1.25.10.10">
    <property type="entry name" value="Leucine-rich Repeat Variant"/>
    <property type="match status" value="1"/>
</dbReference>
<dbReference type="InterPro" id="IPR016024">
    <property type="entry name" value="ARM-type_fold"/>
</dbReference>
<organism evidence="1 2">
    <name type="scientific">Magallana gigas</name>
    <name type="common">Pacific oyster</name>
    <name type="synonym">Crassostrea gigas</name>
    <dbReference type="NCBI Taxonomy" id="29159"/>
    <lineage>
        <taxon>Eukaryota</taxon>
        <taxon>Metazoa</taxon>
        <taxon>Spiralia</taxon>
        <taxon>Lophotrochozoa</taxon>
        <taxon>Mollusca</taxon>
        <taxon>Bivalvia</taxon>
        <taxon>Autobranchia</taxon>
        <taxon>Pteriomorphia</taxon>
        <taxon>Ostreida</taxon>
        <taxon>Ostreoidea</taxon>
        <taxon>Ostreidae</taxon>
        <taxon>Magallana</taxon>
    </lineage>
</organism>
<dbReference type="GO" id="GO:0000796">
    <property type="term" value="C:condensin complex"/>
    <property type="evidence" value="ECO:0007669"/>
    <property type="project" value="TreeGrafter"/>
</dbReference>
<dbReference type="OMA" id="ETIENEC"/>
<dbReference type="InterPro" id="IPR024741">
    <property type="entry name" value="Condensin2_G2"/>
</dbReference>
<dbReference type="InterPro" id="IPR011989">
    <property type="entry name" value="ARM-like"/>
</dbReference>
<dbReference type="EnsemblMetazoa" id="G19715.1">
    <property type="protein sequence ID" value="G19715.1:cds"/>
    <property type="gene ID" value="G19715"/>
</dbReference>
<dbReference type="OrthoDB" id="10062843at2759"/>
<dbReference type="Pfam" id="PF12422">
    <property type="entry name" value="Condensin2nSMC"/>
    <property type="match status" value="1"/>
</dbReference>
<dbReference type="Proteomes" id="UP000005408">
    <property type="component" value="Unassembled WGS sequence"/>
</dbReference>
<evidence type="ECO:0000313" key="2">
    <source>
        <dbReference type="Proteomes" id="UP000005408"/>
    </source>
</evidence>
<protein>
    <recommendedName>
        <fullName evidence="3">Condensin-2 complex subunit G2</fullName>
    </recommendedName>
</protein>
<proteinExistence type="predicted"/>
<reference evidence="1" key="1">
    <citation type="submission" date="2022-08" db="UniProtKB">
        <authorList>
            <consortium name="EnsemblMetazoa"/>
        </authorList>
    </citation>
    <scope>IDENTIFICATION</scope>
    <source>
        <strain evidence="1">05x7-T-G4-1.051#20</strain>
    </source>
</reference>
<dbReference type="AlphaFoldDB" id="A0A8W8JPU7"/>
<keyword evidence="2" id="KW-1185">Reference proteome</keyword>
<evidence type="ECO:0000313" key="1">
    <source>
        <dbReference type="EnsemblMetazoa" id="G19715.1:cds"/>
    </source>
</evidence>
<dbReference type="PANTHER" id="PTHR16199">
    <property type="entry name" value="CONDENSIN-2 COMPLEX SUBUNIT G2"/>
    <property type="match status" value="1"/>
</dbReference>
<evidence type="ECO:0008006" key="3">
    <source>
        <dbReference type="Google" id="ProtNLM"/>
    </source>
</evidence>
<accession>A0A8W8JPU7</accession>
<dbReference type="GO" id="GO:0005634">
    <property type="term" value="C:nucleus"/>
    <property type="evidence" value="ECO:0007669"/>
    <property type="project" value="InterPro"/>
</dbReference>
<sequence length="1130" mass="127733">MERREELLNISSKNASKELLVFVSHHKKNLTDIFDGFTKKQMEELWAGVNQMCATTLLTLDLAKDDQMEGEMRAVLETMECFVMLAQTTIRQPSPHITPDLMSTACVLHELLLHMPDSADRLRNSMSSLFEEWWRLGLNGRFDLVTNTLIYLLQRSLSTRGNANSVKRVWALHSALELVDMTNESSSLFFYLLQQTVVNNNYLGTEEGRRFLGFIMTLDGTLTGCLHKCIKNHIPTAPSSWLERFGEVYFRAWSIGSNLTEKLETDCIQDLMNHAVHAQKSLAPALRQVLTYFHQQKKKSGVDAMLLNLYEPFLWRSLKVANPDVRGNATWVLVDAFPLLDPDFNTEEKDTLLQKQFDLLLMLLEDPVPGVRSQAVLGVFRIMSLFWELMPSVTIKNIITKVIQDLAFDSSSADVRESVVKGLITLVDNHLCHLMLRPILPQLQSHIHDTSEKVRVAMVNLLLKVKGVRAIKFWEVVPVEHLLARLEVDTAPVVRRLMTLLFPSFLPLDKSEQEQIPRCVALIQTNPGAARVFFRNAQHFMDLQQTADYMITLCRKILECIRDERIRQESQDNSLSDTQNSDEEEDLTVHNTAVMKGFIEILVIMWYNISTKLQETRHKKTEQDLQQKFCLAVPEMLKTFEDPEISLAVILLAGHLPSSSVPVLSRSCLSKLKKMTTETEESHYGCLLEAKCKWNKMADLLELLQEWISAGFRGGKKESTAKKGKDKRKSVTFAEQENQYGPLLAARYLTYLITHPVCRAAVLSHHPRELIQIQEQLQESMLHMGNRLNQTGDSLNDDLLTQYFVMYCRLTLLLQDQAQEDFDGLSALVSVIEWAENKVLPHINSGGVEEEGKGQRKRSVTSSATKHDLCGQVLKSFLQVCSNCLLVGLGTPEFVLKLSNFCRNALNADEKFLLLSDITSCLYHVTEFVVSLEEDSGEQSSVVVDLVTDVLVSAQRKSQQTTDTEKAIGANIKGPVTEILTSVYNRGGQQTLKQSLTAALITTVMDEMTQASVKDVLEGVTESLDSLPPVSSLLTGVISKKPKILCNFLEELEYRIKSCPAPDLNCLHGCIHLVATIAKCKSSSSGLHECLVAIETHFKILDPPEDEERRYVYDNVTQKLEECQKILNRS</sequence>
<dbReference type="GO" id="GO:0000070">
    <property type="term" value="P:mitotic sister chromatid segregation"/>
    <property type="evidence" value="ECO:0007669"/>
    <property type="project" value="TreeGrafter"/>
</dbReference>